<keyword evidence="2" id="KW-0472">Membrane</keyword>
<keyword evidence="2" id="KW-1133">Transmembrane helix</keyword>
<evidence type="ECO:0000313" key="4">
    <source>
        <dbReference type="Proteomes" id="UP001208570"/>
    </source>
</evidence>
<name>A0AAD9N120_9ANNE</name>
<protein>
    <submittedName>
        <fullName evidence="3">Uncharacterized protein</fullName>
    </submittedName>
</protein>
<feature type="compositionally biased region" description="Low complexity" evidence="1">
    <location>
        <begin position="30"/>
        <end position="50"/>
    </location>
</feature>
<keyword evidence="2" id="KW-0812">Transmembrane</keyword>
<proteinExistence type="predicted"/>
<feature type="region of interest" description="Disordered" evidence="1">
    <location>
        <begin position="10"/>
        <end position="60"/>
    </location>
</feature>
<evidence type="ECO:0000256" key="1">
    <source>
        <dbReference type="SAM" id="MobiDB-lite"/>
    </source>
</evidence>
<organism evidence="3 4">
    <name type="scientific">Paralvinella palmiformis</name>
    <dbReference type="NCBI Taxonomy" id="53620"/>
    <lineage>
        <taxon>Eukaryota</taxon>
        <taxon>Metazoa</taxon>
        <taxon>Spiralia</taxon>
        <taxon>Lophotrochozoa</taxon>
        <taxon>Annelida</taxon>
        <taxon>Polychaeta</taxon>
        <taxon>Sedentaria</taxon>
        <taxon>Canalipalpata</taxon>
        <taxon>Terebellida</taxon>
        <taxon>Terebelliformia</taxon>
        <taxon>Alvinellidae</taxon>
        <taxon>Paralvinella</taxon>
    </lineage>
</organism>
<accession>A0AAD9N120</accession>
<dbReference type="Proteomes" id="UP001208570">
    <property type="component" value="Unassembled WGS sequence"/>
</dbReference>
<reference evidence="3" key="1">
    <citation type="journal article" date="2023" name="Mol. Biol. Evol.">
        <title>Third-Generation Sequencing Reveals the Adaptive Role of the Epigenome in Three Deep-Sea Polychaetes.</title>
        <authorList>
            <person name="Perez M."/>
            <person name="Aroh O."/>
            <person name="Sun Y."/>
            <person name="Lan Y."/>
            <person name="Juniper S.K."/>
            <person name="Young C.R."/>
            <person name="Angers B."/>
            <person name="Qian P.Y."/>
        </authorList>
    </citation>
    <scope>NUCLEOTIDE SEQUENCE</scope>
    <source>
        <strain evidence="3">P08H-3</strain>
    </source>
</reference>
<gene>
    <name evidence="3" type="ORF">LSH36_361g08019</name>
</gene>
<feature type="transmembrane region" description="Helical" evidence="2">
    <location>
        <begin position="197"/>
        <end position="218"/>
    </location>
</feature>
<evidence type="ECO:0000256" key="2">
    <source>
        <dbReference type="SAM" id="Phobius"/>
    </source>
</evidence>
<dbReference type="AlphaFoldDB" id="A0AAD9N120"/>
<keyword evidence="4" id="KW-1185">Reference proteome</keyword>
<dbReference type="EMBL" id="JAODUP010000361">
    <property type="protein sequence ID" value="KAK2151523.1"/>
    <property type="molecule type" value="Genomic_DNA"/>
</dbReference>
<comment type="caution">
    <text evidence="3">The sequence shown here is derived from an EMBL/GenBank/DDBJ whole genome shotgun (WGS) entry which is preliminary data.</text>
</comment>
<sequence length="233" mass="25381">MYRLFVRLTDQLSGGQLTSPSSSTPPPPSSSSSSSSTSSSTTTTTLSSPPGATNAELTTPTSSTQVAYNVYDEIKNNRITSFYDNGVNVVKEKRPLTFSESVITSNNIEAATDTSEKDNQNVKKRHYGNNEEMTSVARNVTSQTMDDNLESTPFTASSLDDNTTMSVELTTLTTSADNNAPLFIMKKISGDIPEFEIILPCIFGIFIVLSLGLMVFYTKSPSEKKTPRFDCEE</sequence>
<evidence type="ECO:0000313" key="3">
    <source>
        <dbReference type="EMBL" id="KAK2151523.1"/>
    </source>
</evidence>